<dbReference type="AlphaFoldDB" id="A0A378NU27"/>
<sequence>MTIYSLHKLSELDIKKIKDIFKQSKCPQESLKFTFKNFTKLTTNNVIIFDNVNVNNPNVYITKI</sequence>
<reference evidence="1 2" key="1">
    <citation type="submission" date="2018-06" db="EMBL/GenBank/DDBJ databases">
        <authorList>
            <consortium name="Pathogen Informatics"/>
            <person name="Doyle S."/>
        </authorList>
    </citation>
    <scope>NUCLEOTIDE SEQUENCE [LARGE SCALE GENOMIC DNA]</scope>
    <source>
        <strain evidence="1 2">NCTC10571</strain>
    </source>
</reference>
<name>A0A378NU27_9FIRM</name>
<proteinExistence type="predicted"/>
<gene>
    <name evidence="1" type="ORF">NCTC10571_01471</name>
</gene>
<dbReference type="RefSeq" id="WP_115151673.1">
    <property type="nucleotide sequence ID" value="NZ_UGPP01000001.1"/>
</dbReference>
<dbReference type="Proteomes" id="UP000255234">
    <property type="component" value="Unassembled WGS sequence"/>
</dbReference>
<accession>A0A378NU27</accession>
<evidence type="ECO:0000313" key="2">
    <source>
        <dbReference type="Proteomes" id="UP000255234"/>
    </source>
</evidence>
<evidence type="ECO:0000313" key="1">
    <source>
        <dbReference type="EMBL" id="STY71315.1"/>
    </source>
</evidence>
<organism evidence="1 2">
    <name type="scientific">Megamonas hypermegale</name>
    <dbReference type="NCBI Taxonomy" id="158847"/>
    <lineage>
        <taxon>Bacteria</taxon>
        <taxon>Bacillati</taxon>
        <taxon>Bacillota</taxon>
        <taxon>Negativicutes</taxon>
        <taxon>Selenomonadales</taxon>
        <taxon>Selenomonadaceae</taxon>
        <taxon>Megamonas</taxon>
    </lineage>
</organism>
<protein>
    <submittedName>
        <fullName evidence="1">Uncharacterized protein</fullName>
    </submittedName>
</protein>
<dbReference type="EMBL" id="UGPP01000001">
    <property type="protein sequence ID" value="STY71315.1"/>
    <property type="molecule type" value="Genomic_DNA"/>
</dbReference>